<accession>A0A1U7MWM1</accession>
<gene>
    <name evidence="2" type="ORF">BJP37_02660</name>
</gene>
<dbReference type="EMBL" id="MKZS01000001">
    <property type="protein sequence ID" value="OLT58108.1"/>
    <property type="molecule type" value="Genomic_DNA"/>
</dbReference>
<dbReference type="Proteomes" id="UP000186657">
    <property type="component" value="Unassembled WGS sequence"/>
</dbReference>
<comment type="caution">
    <text evidence="2">The sequence shown here is derived from an EMBL/GenBank/DDBJ whole genome shotgun (WGS) entry which is preliminary data.</text>
</comment>
<keyword evidence="3" id="KW-1185">Reference proteome</keyword>
<sequence>MNSKQVNNKTSGEPLSLPEPDPENITVLTRNLPNEPILPWNHYDSPWRDGEPENPEVSENSEQADESSDNQSATEPESAEKPELSETAAQLDKLYTEELATVPESLSKDTLESSETAAVVDKSADHPPTAVATETSETPVVDKSVDHPPTAVATETSETPSEELKQLG</sequence>
<organism evidence="2 3">
    <name type="scientific">Moorena bouillonii PNG</name>
    <dbReference type="NCBI Taxonomy" id="568701"/>
    <lineage>
        <taxon>Bacteria</taxon>
        <taxon>Bacillati</taxon>
        <taxon>Cyanobacteriota</taxon>
        <taxon>Cyanophyceae</taxon>
        <taxon>Coleofasciculales</taxon>
        <taxon>Coleofasciculaceae</taxon>
        <taxon>Moorena</taxon>
    </lineage>
</organism>
<evidence type="ECO:0000313" key="3">
    <source>
        <dbReference type="Proteomes" id="UP000186657"/>
    </source>
</evidence>
<dbReference type="AlphaFoldDB" id="A0A1U7MWM1"/>
<name>A0A1U7MWM1_9CYAN</name>
<dbReference type="RefSeq" id="WP_075896293.1">
    <property type="nucleotide sequence ID" value="NZ_MKZS01000001.1"/>
</dbReference>
<evidence type="ECO:0000313" key="2">
    <source>
        <dbReference type="EMBL" id="OLT58108.1"/>
    </source>
</evidence>
<reference evidence="2 3" key="1">
    <citation type="submission" date="2016-10" db="EMBL/GenBank/DDBJ databases">
        <title>Comparative genomics uncovers the prolific and rare metabolic potential of the cyanobacterial genus Moorea.</title>
        <authorList>
            <person name="Leao T."/>
            <person name="Castelao G."/>
            <person name="Korobeynikov A."/>
            <person name="Monroe E.A."/>
            <person name="Podell S."/>
            <person name="Glukhov E."/>
            <person name="Allen E."/>
            <person name="Gerwick W.H."/>
            <person name="Gerwick L."/>
        </authorList>
    </citation>
    <scope>NUCLEOTIDE SEQUENCE [LARGE SCALE GENOMIC DNA]</scope>
    <source>
        <strain evidence="2 3">PNG5-198</strain>
    </source>
</reference>
<protein>
    <submittedName>
        <fullName evidence="2">Uncharacterized protein</fullName>
    </submittedName>
</protein>
<evidence type="ECO:0000256" key="1">
    <source>
        <dbReference type="SAM" id="MobiDB-lite"/>
    </source>
</evidence>
<feature type="region of interest" description="Disordered" evidence="1">
    <location>
        <begin position="1"/>
        <end position="168"/>
    </location>
</feature>
<proteinExistence type="predicted"/>
<feature type="compositionally biased region" description="Polar residues" evidence="1">
    <location>
        <begin position="1"/>
        <end position="13"/>
    </location>
</feature>